<name>A0A0C9LW41_9FUNG</name>
<keyword evidence="1" id="KW-0378">Hydrolase</keyword>
<dbReference type="OrthoDB" id="433474at2759"/>
<dbReference type="GO" id="GO:0016787">
    <property type="term" value="F:hydrolase activity"/>
    <property type="evidence" value="ECO:0007669"/>
    <property type="project" value="UniProtKB-KW"/>
</dbReference>
<reference evidence="3" key="1">
    <citation type="submission" date="2014-09" db="EMBL/GenBank/DDBJ databases">
        <title>Draft genome sequence of an oleaginous Mucoromycotina fungus Mucor ambiguus NBRC6742.</title>
        <authorList>
            <person name="Takeda I."/>
            <person name="Yamane N."/>
            <person name="Morita T."/>
            <person name="Tamano K."/>
            <person name="Machida M."/>
            <person name="Baker S."/>
            <person name="Koike H."/>
        </authorList>
    </citation>
    <scope>NUCLEOTIDE SEQUENCE</scope>
    <source>
        <strain evidence="3">NBRC 6742</strain>
    </source>
</reference>
<protein>
    <submittedName>
        <fullName evidence="3">Esterase</fullName>
    </submittedName>
</protein>
<dbReference type="AlphaFoldDB" id="A0A0C9LW41"/>
<dbReference type="InterPro" id="IPR013094">
    <property type="entry name" value="AB_hydrolase_3"/>
</dbReference>
<sequence>MSSIDTSFLNPSSRVFLSYMPHHVDYSKLTIEDVRNSPTAPLSDDIPRPNVTIDHMEIPADTDGHPIHVDVYRPKDPRDAVLPALVYLPGGGWGSAAQGAHPYLATKLAGETNCVVLLVNYSLSPEVKFPVALEECYTVVSHATNPERASKLGVDPTRVALGGDSAGGNLAAAVTILAKQRNNLENSIKYQVLYYPVTEDSFATESYKKFGEGYFLETGLIKLFYGNYMTEEAQDSILLCPGKATTEDVTGVPPALLVTAEADLLRDEGESYGRKLLQANVPVTSTRINGVIHGFMSIPMLHSPETLAVIDMTTNALGKVFYN</sequence>
<evidence type="ECO:0000256" key="1">
    <source>
        <dbReference type="ARBA" id="ARBA00022801"/>
    </source>
</evidence>
<dbReference type="PANTHER" id="PTHR48081:SF8">
    <property type="entry name" value="ALPHA_BETA HYDROLASE FOLD-3 DOMAIN-CONTAINING PROTEIN-RELATED"/>
    <property type="match status" value="1"/>
</dbReference>
<evidence type="ECO:0000259" key="2">
    <source>
        <dbReference type="Pfam" id="PF07859"/>
    </source>
</evidence>
<gene>
    <name evidence="3" type="ORF">MAM1_0180c07369</name>
</gene>
<keyword evidence="4" id="KW-1185">Reference proteome</keyword>
<proteinExistence type="predicted"/>
<evidence type="ECO:0000313" key="3">
    <source>
        <dbReference type="EMBL" id="GAN07865.1"/>
    </source>
</evidence>
<dbReference type="Gene3D" id="3.40.50.1820">
    <property type="entry name" value="alpha/beta hydrolase"/>
    <property type="match status" value="1"/>
</dbReference>
<organism evidence="3">
    <name type="scientific">Mucor ambiguus</name>
    <dbReference type="NCBI Taxonomy" id="91626"/>
    <lineage>
        <taxon>Eukaryota</taxon>
        <taxon>Fungi</taxon>
        <taxon>Fungi incertae sedis</taxon>
        <taxon>Mucoromycota</taxon>
        <taxon>Mucoromycotina</taxon>
        <taxon>Mucoromycetes</taxon>
        <taxon>Mucorales</taxon>
        <taxon>Mucorineae</taxon>
        <taxon>Mucoraceae</taxon>
        <taxon>Mucor</taxon>
    </lineage>
</organism>
<feature type="domain" description="Alpha/beta hydrolase fold-3" evidence="2">
    <location>
        <begin position="85"/>
        <end position="296"/>
    </location>
</feature>
<dbReference type="Pfam" id="PF07859">
    <property type="entry name" value="Abhydrolase_3"/>
    <property type="match status" value="1"/>
</dbReference>
<dbReference type="PANTHER" id="PTHR48081">
    <property type="entry name" value="AB HYDROLASE SUPERFAMILY PROTEIN C4A8.06C"/>
    <property type="match status" value="1"/>
</dbReference>
<dbReference type="Proteomes" id="UP000053815">
    <property type="component" value="Unassembled WGS sequence"/>
</dbReference>
<evidence type="ECO:0000313" key="4">
    <source>
        <dbReference type="Proteomes" id="UP000053815"/>
    </source>
</evidence>
<dbReference type="SUPFAM" id="SSF53474">
    <property type="entry name" value="alpha/beta-Hydrolases"/>
    <property type="match status" value="1"/>
</dbReference>
<dbReference type="STRING" id="91626.A0A0C9LW41"/>
<dbReference type="InterPro" id="IPR029058">
    <property type="entry name" value="AB_hydrolase_fold"/>
</dbReference>
<accession>A0A0C9LW41</accession>
<dbReference type="EMBL" id="DF836469">
    <property type="protein sequence ID" value="GAN07865.1"/>
    <property type="molecule type" value="Genomic_DNA"/>
</dbReference>
<dbReference type="InterPro" id="IPR050300">
    <property type="entry name" value="GDXG_lipolytic_enzyme"/>
</dbReference>